<dbReference type="EMBL" id="JAANXD010000043">
    <property type="protein sequence ID" value="MBS1257980.1"/>
    <property type="molecule type" value="Genomic_DNA"/>
</dbReference>
<keyword evidence="2 5" id="KW-0812">Transmembrane</keyword>
<comment type="caution">
    <text evidence="7">The sequence shown here is derived from an EMBL/GenBank/DDBJ whole genome shotgun (WGS) entry which is preliminary data.</text>
</comment>
<name>A0A941W4S7_9BACT</name>
<evidence type="ECO:0000256" key="1">
    <source>
        <dbReference type="ARBA" id="ARBA00004141"/>
    </source>
</evidence>
<accession>A0A941W4S7</accession>
<keyword evidence="4 5" id="KW-0472">Membrane</keyword>
<keyword evidence="3 5" id="KW-1133">Transmembrane helix</keyword>
<dbReference type="Pfam" id="PF04893">
    <property type="entry name" value="Yip1"/>
    <property type="match status" value="1"/>
</dbReference>
<evidence type="ECO:0000259" key="6">
    <source>
        <dbReference type="Pfam" id="PF04893"/>
    </source>
</evidence>
<dbReference type="InterPro" id="IPR006977">
    <property type="entry name" value="Yip1_dom"/>
</dbReference>
<evidence type="ECO:0000256" key="5">
    <source>
        <dbReference type="SAM" id="Phobius"/>
    </source>
</evidence>
<reference evidence="7" key="1">
    <citation type="journal article" date="2021" name="ISME J.">
        <title>Fine-scale metabolic discontinuity in a stratified prokaryote microbiome of a Red Sea deep halocline.</title>
        <authorList>
            <person name="Michoud G."/>
            <person name="Ngugi D.K."/>
            <person name="Barozzi A."/>
            <person name="Merlino G."/>
            <person name="Calleja M.L."/>
            <person name="Delgado-Huertas A."/>
            <person name="Moran X.A.G."/>
            <person name="Daffonchio D."/>
        </authorList>
    </citation>
    <scope>NUCLEOTIDE SEQUENCE</scope>
    <source>
        <strain evidence="7">SuakinDeep_MAG55_1</strain>
    </source>
</reference>
<dbReference type="AlphaFoldDB" id="A0A941W4S7"/>
<evidence type="ECO:0000313" key="8">
    <source>
        <dbReference type="Proteomes" id="UP000722750"/>
    </source>
</evidence>
<protein>
    <recommendedName>
        <fullName evidence="6">Yip1 domain-containing protein</fullName>
    </recommendedName>
</protein>
<proteinExistence type="predicted"/>
<organism evidence="7 8">
    <name type="scientific">Candidatus Scalindua arabica</name>
    <dbReference type="NCBI Taxonomy" id="1127984"/>
    <lineage>
        <taxon>Bacteria</taxon>
        <taxon>Pseudomonadati</taxon>
        <taxon>Planctomycetota</taxon>
        <taxon>Candidatus Brocadiia</taxon>
        <taxon>Candidatus Brocadiales</taxon>
        <taxon>Candidatus Scalinduaceae</taxon>
        <taxon>Candidatus Scalindua</taxon>
    </lineage>
</organism>
<feature type="transmembrane region" description="Helical" evidence="5">
    <location>
        <begin position="120"/>
        <end position="137"/>
    </location>
</feature>
<dbReference type="GO" id="GO:0016020">
    <property type="term" value="C:membrane"/>
    <property type="evidence" value="ECO:0007669"/>
    <property type="project" value="UniProtKB-SubCell"/>
</dbReference>
<feature type="transmembrane region" description="Helical" evidence="5">
    <location>
        <begin position="33"/>
        <end position="51"/>
    </location>
</feature>
<feature type="transmembrane region" description="Helical" evidence="5">
    <location>
        <begin position="57"/>
        <end position="83"/>
    </location>
</feature>
<evidence type="ECO:0000313" key="7">
    <source>
        <dbReference type="EMBL" id="MBS1257980.1"/>
    </source>
</evidence>
<comment type="subcellular location">
    <subcellularLocation>
        <location evidence="1">Membrane</location>
        <topology evidence="1">Multi-pass membrane protein</topology>
    </subcellularLocation>
</comment>
<evidence type="ECO:0000256" key="3">
    <source>
        <dbReference type="ARBA" id="ARBA00022989"/>
    </source>
</evidence>
<evidence type="ECO:0000256" key="2">
    <source>
        <dbReference type="ARBA" id="ARBA00022692"/>
    </source>
</evidence>
<dbReference type="Proteomes" id="UP000722750">
    <property type="component" value="Unassembled WGS sequence"/>
</dbReference>
<gene>
    <name evidence="7" type="ORF">MAG551_01033</name>
</gene>
<feature type="domain" description="Yip1" evidence="6">
    <location>
        <begin position="33"/>
        <end position="165"/>
    </location>
</feature>
<feature type="transmembrane region" description="Helical" evidence="5">
    <location>
        <begin position="149"/>
        <end position="174"/>
    </location>
</feature>
<sequence length="178" mass="19337">MSSNFISRIFRAARLDAHLYEEVEADKTSMRQAMLVVILSGVAAGVGSISHGGYLGIAVGTVTALVGWYIWAFLTYLIGTKFLPEPQTKSDVGELLRTIGFASSPGLIRVLGVVPEIERFVFPAASIWMIVAMVIAVRQALDYKGTMRAVIVCVIGWVIQIAIIITILSFLNILPKPV</sequence>
<evidence type="ECO:0000256" key="4">
    <source>
        <dbReference type="ARBA" id="ARBA00023136"/>
    </source>
</evidence>